<dbReference type="GeneID" id="19878079"/>
<dbReference type="EMBL" id="GL877405">
    <property type="protein sequence ID" value="ELA48352.1"/>
    <property type="molecule type" value="Genomic_DNA"/>
</dbReference>
<gene>
    <name evidence="2" type="ORF">VCUG_00188</name>
</gene>
<keyword evidence="1" id="KW-0732">Signal</keyword>
<evidence type="ECO:0008006" key="4">
    <source>
        <dbReference type="Google" id="ProtNLM"/>
    </source>
</evidence>
<dbReference type="InParanoid" id="L2GYD2"/>
<feature type="chain" id="PRO_5003960466" description="F-box domain-containing protein" evidence="1">
    <location>
        <begin position="17"/>
        <end position="676"/>
    </location>
</feature>
<evidence type="ECO:0000313" key="3">
    <source>
        <dbReference type="Proteomes" id="UP000011081"/>
    </source>
</evidence>
<dbReference type="OMA" id="NINTIAC"/>
<dbReference type="RefSeq" id="XP_008073209.1">
    <property type="nucleotide sequence ID" value="XM_008075018.1"/>
</dbReference>
<dbReference type="Proteomes" id="UP000011081">
    <property type="component" value="Unassembled WGS sequence"/>
</dbReference>
<protein>
    <recommendedName>
        <fullName evidence="4">F-box domain-containing protein</fullName>
    </recommendedName>
</protein>
<evidence type="ECO:0000256" key="1">
    <source>
        <dbReference type="SAM" id="SignalP"/>
    </source>
</evidence>
<dbReference type="VEuPathDB" id="MicrosporidiaDB:VCUG_00188"/>
<reference evidence="3" key="1">
    <citation type="submission" date="2011-03" db="EMBL/GenBank/DDBJ databases">
        <title>The genome sequence of Vavraia culicis strain floridensis.</title>
        <authorList>
            <consortium name="The Broad Institute Genome Sequencing Platform"/>
            <person name="Cuomo C."/>
            <person name="Becnel J."/>
            <person name="Sanscrainte N."/>
            <person name="Young S.K."/>
            <person name="Zeng Q."/>
            <person name="Gargeya S."/>
            <person name="Fitzgerald M."/>
            <person name="Haas B."/>
            <person name="Abouelleil A."/>
            <person name="Alvarado L."/>
            <person name="Arachchi H.M."/>
            <person name="Berlin A."/>
            <person name="Chapman S.B."/>
            <person name="Gearin G."/>
            <person name="Goldberg J."/>
            <person name="Griggs A."/>
            <person name="Gujja S."/>
            <person name="Hansen M."/>
            <person name="Heiman D."/>
            <person name="Howarth C."/>
            <person name="Larimer J."/>
            <person name="Lui A."/>
            <person name="MacDonald P.J.P."/>
            <person name="McCowen C."/>
            <person name="Montmayeur A."/>
            <person name="Murphy C."/>
            <person name="Neiman D."/>
            <person name="Pearson M."/>
            <person name="Priest M."/>
            <person name="Roberts A."/>
            <person name="Saif S."/>
            <person name="Shea T."/>
            <person name="Sisk P."/>
            <person name="Stolte C."/>
            <person name="Sykes S."/>
            <person name="Wortman J."/>
            <person name="Nusbaum C."/>
            <person name="Birren B."/>
        </authorList>
    </citation>
    <scope>NUCLEOTIDE SEQUENCE [LARGE SCALE GENOMIC DNA]</scope>
    <source>
        <strain evidence="3">floridensis</strain>
    </source>
</reference>
<organism evidence="2 3">
    <name type="scientific">Vavraia culicis (isolate floridensis)</name>
    <name type="common">Microsporidian parasite</name>
    <dbReference type="NCBI Taxonomy" id="948595"/>
    <lineage>
        <taxon>Eukaryota</taxon>
        <taxon>Fungi</taxon>
        <taxon>Fungi incertae sedis</taxon>
        <taxon>Microsporidia</taxon>
        <taxon>Pleistophoridae</taxon>
        <taxon>Vavraia</taxon>
    </lineage>
</organism>
<keyword evidence="3" id="KW-1185">Reference proteome</keyword>
<dbReference type="HOGENOM" id="CLU_406630_0_0_1"/>
<evidence type="ECO:0000313" key="2">
    <source>
        <dbReference type="EMBL" id="ELA48352.1"/>
    </source>
</evidence>
<name>L2GYD2_VAVCU</name>
<dbReference type="AlphaFoldDB" id="L2GYD2"/>
<proteinExistence type="predicted"/>
<feature type="signal peptide" evidence="1">
    <location>
        <begin position="1"/>
        <end position="16"/>
    </location>
</feature>
<sequence>MQFSHTVLLIIGIAFGIQIDTYSNDNTTNGNEGTCDDRYVLIQMNPFTPTENMADAEMVNALSEFINSPSVEDDKGNYFLRLQAFREHYTKKTAIVFQHKNFELYLSDTNDDISHQDRYALIPVEMNRFDNINTIACFLKLNWLAIVVHDPTRLTLNYDINEITSLPSSVSKIRIQKCSLGSCSPFATGVPLMDRVIKAKTFEEVEIVGFEIHFSTIYELSKLNLNKLRLVGCRIIYAPPANLSKALFDRFAESYKSISFENVEFVDKSYLILVENWSPSSEGKSLVDCRNLLELRLPSLNDSLLINFINQSSLPNLKKLKVAPGDNSNAKLAIFDDNMQLEYLSVMIDDTRQAIEFLESVHMWCITHLVLTFLPATKTTFTKYELRFDMMSLRKLEIYAPDVPMNCGFIEIFDKELMPNLSSLKITCFSMDIGLIRRISKLESLQLFFFSQQCNLVHFFEEFAAQSCSKESLQTISIDSKLSRKTLKLLSCYNKLNELALSQKSVKSLIDDYSGHSGIRQLILENGIRRLFGLYELVNFPSVKILRLTEFTDISILYRFVKANSSKVFYNIEKIAMEYDTSPLNTHMNQSLEFLQLMVCPPEIIGCGLKGLVQRLFSTYKQLRSFVIELPLGHFCTEEISKFKKYFSDQTFHLEVKCRWRDDVNEKDALIWEFSS</sequence>
<accession>L2GYD2</accession>